<evidence type="ECO:0000256" key="1">
    <source>
        <dbReference type="ARBA" id="ARBA00023157"/>
    </source>
</evidence>
<keyword evidence="1" id="KW-1015">Disulfide bond</keyword>
<evidence type="ECO:0000256" key="2">
    <source>
        <dbReference type="PROSITE-ProRule" id="PRU00059"/>
    </source>
</evidence>
<dbReference type="InterPro" id="IPR002223">
    <property type="entry name" value="Kunitz_BPTI"/>
</dbReference>
<feature type="non-terminal residue" evidence="6">
    <location>
        <position position="424"/>
    </location>
</feature>
<gene>
    <name evidence="6" type="ORF">CHS0354_027065</name>
</gene>
<evidence type="ECO:0000256" key="3">
    <source>
        <dbReference type="SAM" id="SignalP"/>
    </source>
</evidence>
<dbReference type="PANTHER" id="PTHR10083:SF374">
    <property type="entry name" value="BPTI_KUNITZ INHIBITOR DOMAIN-CONTAINING PROTEIN"/>
    <property type="match status" value="1"/>
</dbReference>
<feature type="domain" description="BPTI/Kunitz inhibitor" evidence="5">
    <location>
        <begin position="56"/>
        <end position="106"/>
    </location>
</feature>
<dbReference type="GO" id="GO:0005615">
    <property type="term" value="C:extracellular space"/>
    <property type="evidence" value="ECO:0007669"/>
    <property type="project" value="TreeGrafter"/>
</dbReference>
<dbReference type="EMBL" id="JAEAOA010001618">
    <property type="protein sequence ID" value="KAK3586582.1"/>
    <property type="molecule type" value="Genomic_DNA"/>
</dbReference>
<reference evidence="6" key="1">
    <citation type="journal article" date="2021" name="Genome Biol. Evol.">
        <title>A High-Quality Reference Genome for a Parasitic Bivalve with Doubly Uniparental Inheritance (Bivalvia: Unionida).</title>
        <authorList>
            <person name="Smith C.H."/>
        </authorList>
    </citation>
    <scope>NUCLEOTIDE SEQUENCE</scope>
    <source>
        <strain evidence="6">CHS0354</strain>
    </source>
</reference>
<organism evidence="6 7">
    <name type="scientific">Potamilus streckersoni</name>
    <dbReference type="NCBI Taxonomy" id="2493646"/>
    <lineage>
        <taxon>Eukaryota</taxon>
        <taxon>Metazoa</taxon>
        <taxon>Spiralia</taxon>
        <taxon>Lophotrochozoa</taxon>
        <taxon>Mollusca</taxon>
        <taxon>Bivalvia</taxon>
        <taxon>Autobranchia</taxon>
        <taxon>Heteroconchia</taxon>
        <taxon>Palaeoheterodonta</taxon>
        <taxon>Unionida</taxon>
        <taxon>Unionoidea</taxon>
        <taxon>Unionidae</taxon>
        <taxon>Ambleminae</taxon>
        <taxon>Lampsilini</taxon>
        <taxon>Potamilus</taxon>
    </lineage>
</organism>
<evidence type="ECO:0008006" key="8">
    <source>
        <dbReference type="Google" id="ProtNLM"/>
    </source>
</evidence>
<sequence length="424" mass="46873">VDMDTFYCLLLALLFSVSFCLQSVESEEACWFKCEKNKKCVYQPKEARKVCILKRCLKPKSHGFCRRYTHRYYFDHKTFECKCFKYGGCYGSRNNFPTKHACESKCFPPPFEKPNGFTPALQDSTTLPTVNTAPTIRTNTTTIATQMTNTPNVATNAPTTPMVTTTATQMQGDIPSLTTMTATTMPLEIRTTIASTSPISALPPTPTTAPTTLVTTIALTIPTTKTVQHDSTCSDVPPVMGLTFFPSGGANISEKKAYRCAEKNHTFAVYSFVSMVCPIIICLSNGTYFPVPNNTCTVSLNLPPGDNTLTIPGQITSPGYDGSSNYQHGEAQYRWNIVTVGETISISFNELDIPNASSYCDHARGDVIEIYCGFRTPTADFRFCNSLRPRSTIYCQQPCIVILLFLNSDYDTGHGFSLTWSLVI</sequence>
<dbReference type="PROSITE" id="PS01180">
    <property type="entry name" value="CUB"/>
    <property type="match status" value="1"/>
</dbReference>
<dbReference type="Pfam" id="PF00014">
    <property type="entry name" value="Kunitz_BPTI"/>
    <property type="match status" value="1"/>
</dbReference>
<dbReference type="SUPFAM" id="SSF49854">
    <property type="entry name" value="Spermadhesin, CUB domain"/>
    <property type="match status" value="1"/>
</dbReference>
<evidence type="ECO:0000313" key="6">
    <source>
        <dbReference type="EMBL" id="KAK3586582.1"/>
    </source>
</evidence>
<dbReference type="SMART" id="SM00131">
    <property type="entry name" value="KU"/>
    <property type="match status" value="1"/>
</dbReference>
<dbReference type="CDD" id="cd00109">
    <property type="entry name" value="Kunitz-type"/>
    <property type="match status" value="1"/>
</dbReference>
<comment type="caution">
    <text evidence="2">Lacks conserved residue(s) required for the propagation of feature annotation.</text>
</comment>
<accession>A0AAE0S713</accession>
<comment type="caution">
    <text evidence="6">The sequence shown here is derived from an EMBL/GenBank/DDBJ whole genome shotgun (WGS) entry which is preliminary data.</text>
</comment>
<feature type="domain" description="CUB" evidence="4">
    <location>
        <begin position="296"/>
        <end position="423"/>
    </location>
</feature>
<dbReference type="Gene3D" id="2.60.120.290">
    <property type="entry name" value="Spermadhesin, CUB domain"/>
    <property type="match status" value="1"/>
</dbReference>
<protein>
    <recommendedName>
        <fullName evidence="8">BPTI/Kunitz inhibitor domain-containing protein</fullName>
    </recommendedName>
</protein>
<dbReference type="GO" id="GO:0004867">
    <property type="term" value="F:serine-type endopeptidase inhibitor activity"/>
    <property type="evidence" value="ECO:0007669"/>
    <property type="project" value="InterPro"/>
</dbReference>
<dbReference type="Gene3D" id="4.10.410.10">
    <property type="entry name" value="Pancreatic trypsin inhibitor Kunitz domain"/>
    <property type="match status" value="1"/>
</dbReference>
<dbReference type="InterPro" id="IPR020901">
    <property type="entry name" value="Prtase_inh_Kunz-CS"/>
</dbReference>
<evidence type="ECO:0000259" key="4">
    <source>
        <dbReference type="PROSITE" id="PS01180"/>
    </source>
</evidence>
<dbReference type="AlphaFoldDB" id="A0AAE0S713"/>
<dbReference type="SUPFAM" id="SSF57362">
    <property type="entry name" value="BPTI-like"/>
    <property type="match status" value="1"/>
</dbReference>
<dbReference type="InterPro" id="IPR050098">
    <property type="entry name" value="TFPI/VKTCI-like"/>
</dbReference>
<dbReference type="PROSITE" id="PS00280">
    <property type="entry name" value="BPTI_KUNITZ_1"/>
    <property type="match status" value="1"/>
</dbReference>
<dbReference type="InterPro" id="IPR036880">
    <property type="entry name" value="Kunitz_BPTI_sf"/>
</dbReference>
<name>A0AAE0S713_9BIVA</name>
<evidence type="ECO:0000313" key="7">
    <source>
        <dbReference type="Proteomes" id="UP001195483"/>
    </source>
</evidence>
<feature type="signal peptide" evidence="3">
    <location>
        <begin position="1"/>
        <end position="26"/>
    </location>
</feature>
<evidence type="ECO:0000259" key="5">
    <source>
        <dbReference type="PROSITE" id="PS50279"/>
    </source>
</evidence>
<dbReference type="PRINTS" id="PR00759">
    <property type="entry name" value="BASICPTASE"/>
</dbReference>
<reference evidence="6" key="2">
    <citation type="journal article" date="2021" name="Genome Biol. Evol.">
        <title>Developing a high-quality reference genome for a parasitic bivalve with doubly uniparental inheritance (Bivalvia: Unionida).</title>
        <authorList>
            <person name="Smith C.H."/>
        </authorList>
    </citation>
    <scope>NUCLEOTIDE SEQUENCE</scope>
    <source>
        <strain evidence="6">CHS0354</strain>
        <tissue evidence="6">Mantle</tissue>
    </source>
</reference>
<dbReference type="PROSITE" id="PS50279">
    <property type="entry name" value="BPTI_KUNITZ_2"/>
    <property type="match status" value="1"/>
</dbReference>
<keyword evidence="3" id="KW-0732">Signal</keyword>
<feature type="chain" id="PRO_5042246223" description="BPTI/Kunitz inhibitor domain-containing protein" evidence="3">
    <location>
        <begin position="27"/>
        <end position="424"/>
    </location>
</feature>
<reference evidence="6" key="3">
    <citation type="submission" date="2023-05" db="EMBL/GenBank/DDBJ databases">
        <authorList>
            <person name="Smith C.H."/>
        </authorList>
    </citation>
    <scope>NUCLEOTIDE SEQUENCE</scope>
    <source>
        <strain evidence="6">CHS0354</strain>
        <tissue evidence="6">Mantle</tissue>
    </source>
</reference>
<proteinExistence type="predicted"/>
<dbReference type="InterPro" id="IPR035914">
    <property type="entry name" value="Sperma_CUB_dom_sf"/>
</dbReference>
<keyword evidence="7" id="KW-1185">Reference proteome</keyword>
<dbReference type="Proteomes" id="UP001195483">
    <property type="component" value="Unassembled WGS sequence"/>
</dbReference>
<dbReference type="PANTHER" id="PTHR10083">
    <property type="entry name" value="KUNITZ-TYPE PROTEASE INHIBITOR-RELATED"/>
    <property type="match status" value="1"/>
</dbReference>
<dbReference type="InterPro" id="IPR000859">
    <property type="entry name" value="CUB_dom"/>
</dbReference>